<sequence>MTDEIPLSDLLTAFPDLVLPPPVRTRDDLLRFLLDLTVGPTTAETVMVVGAPGAGPMLGSSVLHPGIGDLDVEGCRDLLAVAAGRLLSLREGFVGFGLLRGGGPARPTAPELRAVRLLREQALRLGIDVIGADLLLEGRRAFPLL</sequence>
<protein>
    <submittedName>
        <fullName evidence="1">Uncharacterized protein</fullName>
    </submittedName>
</protein>
<dbReference type="Proteomes" id="UP001589748">
    <property type="component" value="Unassembled WGS sequence"/>
</dbReference>
<gene>
    <name evidence="1" type="ORF">ACFFVI_09295</name>
</gene>
<accession>A0ABV5LSY0</accession>
<dbReference type="EMBL" id="JBHMDM010000004">
    <property type="protein sequence ID" value="MFB9377165.1"/>
    <property type="molecule type" value="Genomic_DNA"/>
</dbReference>
<evidence type="ECO:0000313" key="1">
    <source>
        <dbReference type="EMBL" id="MFB9377165.1"/>
    </source>
</evidence>
<reference evidence="1 2" key="1">
    <citation type="submission" date="2024-09" db="EMBL/GenBank/DDBJ databases">
        <authorList>
            <person name="Sun Q."/>
            <person name="Mori K."/>
        </authorList>
    </citation>
    <scope>NUCLEOTIDE SEQUENCE [LARGE SCALE GENOMIC DNA]</scope>
    <source>
        <strain evidence="1 2">TISTR 1856</strain>
    </source>
</reference>
<evidence type="ECO:0000313" key="2">
    <source>
        <dbReference type="Proteomes" id="UP001589748"/>
    </source>
</evidence>
<keyword evidence="2" id="KW-1185">Reference proteome</keyword>
<proteinExistence type="predicted"/>
<comment type="caution">
    <text evidence="1">The sequence shown here is derived from an EMBL/GenBank/DDBJ whole genome shotgun (WGS) entry which is preliminary data.</text>
</comment>
<organism evidence="1 2">
    <name type="scientific">Kineococcus gynurae</name>
    <dbReference type="NCBI Taxonomy" id="452979"/>
    <lineage>
        <taxon>Bacteria</taxon>
        <taxon>Bacillati</taxon>
        <taxon>Actinomycetota</taxon>
        <taxon>Actinomycetes</taxon>
        <taxon>Kineosporiales</taxon>
        <taxon>Kineosporiaceae</taxon>
        <taxon>Kineococcus</taxon>
    </lineage>
</organism>
<name>A0ABV5LSY0_9ACTN</name>
<dbReference type="RefSeq" id="WP_380134987.1">
    <property type="nucleotide sequence ID" value="NZ_JBHLUI010000003.1"/>
</dbReference>